<protein>
    <submittedName>
        <fullName evidence="1">Uncharacterized protein</fullName>
    </submittedName>
</protein>
<reference evidence="1" key="1">
    <citation type="submission" date="2021-03" db="EMBL/GenBank/DDBJ databases">
        <authorList>
            <person name="Alouane T."/>
            <person name="Langin T."/>
            <person name="Bonhomme L."/>
        </authorList>
    </citation>
    <scope>NUCLEOTIDE SEQUENCE</scope>
    <source>
        <strain evidence="1">MDC_Fg202</strain>
    </source>
</reference>
<evidence type="ECO:0000313" key="2">
    <source>
        <dbReference type="Proteomes" id="UP000746612"/>
    </source>
</evidence>
<gene>
    <name evidence="1" type="ORF">MDCFG202_LOCUS206410</name>
</gene>
<dbReference type="Proteomes" id="UP000746612">
    <property type="component" value="Unassembled WGS sequence"/>
</dbReference>
<name>A0A9N8NII1_GIBZA</name>
<organism evidence="1 2">
    <name type="scientific">Gibberella zeae</name>
    <name type="common">Wheat head blight fungus</name>
    <name type="synonym">Fusarium graminearum</name>
    <dbReference type="NCBI Taxonomy" id="5518"/>
    <lineage>
        <taxon>Eukaryota</taxon>
        <taxon>Fungi</taxon>
        <taxon>Dikarya</taxon>
        <taxon>Ascomycota</taxon>
        <taxon>Pezizomycotina</taxon>
        <taxon>Sordariomycetes</taxon>
        <taxon>Hypocreomycetidae</taxon>
        <taxon>Hypocreales</taxon>
        <taxon>Nectriaceae</taxon>
        <taxon>Fusarium</taxon>
    </lineage>
</organism>
<proteinExistence type="predicted"/>
<evidence type="ECO:0000313" key="1">
    <source>
        <dbReference type="EMBL" id="CAG1980807.1"/>
    </source>
</evidence>
<comment type="caution">
    <text evidence="1">The sequence shown here is derived from an EMBL/GenBank/DDBJ whole genome shotgun (WGS) entry which is preliminary data.</text>
</comment>
<dbReference type="AlphaFoldDB" id="A0A9N8NII1"/>
<accession>A0A9N8NII1</accession>
<dbReference type="EMBL" id="CAJPIJ010000119">
    <property type="protein sequence ID" value="CAG1980807.1"/>
    <property type="molecule type" value="Genomic_DNA"/>
</dbReference>
<sequence length="136" mass="14767">MSHDGFCDSMQAGHAVLSGCFASAASLSGLVTEQQGNGSIFMTIPRNIVISIYIGCKNKWAALKTWTCCQVDEKWIRGSTATKSRRRPVGTGPQLEGYRTKTWTQTMNPDLDLGSRLIPEACVPGCRSGRITPATR</sequence>